<dbReference type="CDD" id="cd03352">
    <property type="entry name" value="LbH_LpxD"/>
    <property type="match status" value="1"/>
</dbReference>
<evidence type="ECO:0000256" key="6">
    <source>
        <dbReference type="ARBA" id="ARBA00023315"/>
    </source>
</evidence>
<organism evidence="8 9">
    <name type="scientific">Arenicella chitinivorans</name>
    <dbReference type="NCBI Taxonomy" id="1329800"/>
    <lineage>
        <taxon>Bacteria</taxon>
        <taxon>Pseudomonadati</taxon>
        <taxon>Pseudomonadota</taxon>
        <taxon>Gammaproteobacteria</taxon>
        <taxon>Arenicellales</taxon>
        <taxon>Arenicellaceae</taxon>
        <taxon>Arenicella</taxon>
    </lineage>
</organism>
<proteinExistence type="predicted"/>
<dbReference type="GO" id="GO:0009245">
    <property type="term" value="P:lipid A biosynthetic process"/>
    <property type="evidence" value="ECO:0007669"/>
    <property type="project" value="UniProtKB-KW"/>
</dbReference>
<gene>
    <name evidence="8" type="primary">lpxD3</name>
    <name evidence="8" type="ORF">GCM10008090_23540</name>
</gene>
<evidence type="ECO:0000256" key="1">
    <source>
        <dbReference type="ARBA" id="ARBA00022516"/>
    </source>
</evidence>
<sequence length="348" mass="37316">MCGMRFSTQELVSEFQHIVLASAGEHGYFERTDSPDTAGPTSLIFLQKAEDLPDQVAVVVTSERVALQVAPVTRALVVSVDDVRLAQALMKRRFDPYLSADTEWEAIHPSAVIHASAKVASGCRIGPNAVIGADCELDENVIIRANAVIEHDVRIGRDSVVHTGVNIGYKSQIGERVNIQAGAIIGGEGYGFVPNKEGSYQPVPHTGYVRLHDDVHVGSNTCIDRGTYGVTEIGAGVKIDNLVHVAHNVQVGENTLLTAQTGVAGSSRIGRHVITSGQVGILDHKTVPDHTILLHRAGVTEDIPTGGKYAGTPAQPLKEYVRTITLAKKVAKLEQKLRKLQAQLDAPD</sequence>
<evidence type="ECO:0000313" key="8">
    <source>
        <dbReference type="EMBL" id="GHA13119.1"/>
    </source>
</evidence>
<dbReference type="InterPro" id="IPR007691">
    <property type="entry name" value="LpxD"/>
</dbReference>
<dbReference type="Gene3D" id="2.160.10.10">
    <property type="entry name" value="Hexapeptide repeat proteins"/>
    <property type="match status" value="1"/>
</dbReference>
<accession>A0A918RY36</accession>
<evidence type="ECO:0000256" key="3">
    <source>
        <dbReference type="ARBA" id="ARBA00022679"/>
    </source>
</evidence>
<evidence type="ECO:0000256" key="4">
    <source>
        <dbReference type="ARBA" id="ARBA00022737"/>
    </source>
</evidence>
<dbReference type="AlphaFoldDB" id="A0A918RY36"/>
<evidence type="ECO:0000313" key="9">
    <source>
        <dbReference type="Proteomes" id="UP000614811"/>
    </source>
</evidence>
<reference evidence="8" key="1">
    <citation type="journal article" date="2014" name="Int. J. Syst. Evol. Microbiol.">
        <title>Complete genome sequence of Corynebacterium casei LMG S-19264T (=DSM 44701T), isolated from a smear-ripened cheese.</title>
        <authorList>
            <consortium name="US DOE Joint Genome Institute (JGI-PGF)"/>
            <person name="Walter F."/>
            <person name="Albersmeier A."/>
            <person name="Kalinowski J."/>
            <person name="Ruckert C."/>
        </authorList>
    </citation>
    <scope>NUCLEOTIDE SEQUENCE</scope>
    <source>
        <strain evidence="8">KCTC 12711</strain>
    </source>
</reference>
<evidence type="ECO:0000256" key="5">
    <source>
        <dbReference type="ARBA" id="ARBA00023098"/>
    </source>
</evidence>
<dbReference type="InterPro" id="IPR011004">
    <property type="entry name" value="Trimer_LpxA-like_sf"/>
</dbReference>
<dbReference type="Pfam" id="PF25087">
    <property type="entry name" value="GMPPB_C"/>
    <property type="match status" value="1"/>
</dbReference>
<keyword evidence="3" id="KW-0808">Transferase</keyword>
<dbReference type="SUPFAM" id="SSF51161">
    <property type="entry name" value="Trimeric LpxA-like enzymes"/>
    <property type="match status" value="1"/>
</dbReference>
<dbReference type="NCBIfam" id="NF002060">
    <property type="entry name" value="PRK00892.1"/>
    <property type="match status" value="1"/>
</dbReference>
<dbReference type="PANTHER" id="PTHR43378">
    <property type="entry name" value="UDP-3-O-ACYLGLUCOSAMINE N-ACYLTRANSFERASE"/>
    <property type="match status" value="1"/>
</dbReference>
<dbReference type="NCBIfam" id="TIGR01853">
    <property type="entry name" value="lipid_A_lpxD"/>
    <property type="match status" value="1"/>
</dbReference>
<feature type="domain" description="Mannose-1-phosphate guanyltransferase C-terminal" evidence="7">
    <location>
        <begin position="108"/>
        <end position="187"/>
    </location>
</feature>
<reference evidence="8" key="2">
    <citation type="submission" date="2020-09" db="EMBL/GenBank/DDBJ databases">
        <authorList>
            <person name="Sun Q."/>
            <person name="Kim S."/>
        </authorList>
    </citation>
    <scope>NUCLEOTIDE SEQUENCE</scope>
    <source>
        <strain evidence="8">KCTC 12711</strain>
    </source>
</reference>
<keyword evidence="6" id="KW-0012">Acyltransferase</keyword>
<dbReference type="EMBL" id="BMXA01000004">
    <property type="protein sequence ID" value="GHA13119.1"/>
    <property type="molecule type" value="Genomic_DNA"/>
</dbReference>
<evidence type="ECO:0000256" key="2">
    <source>
        <dbReference type="ARBA" id="ARBA00022556"/>
    </source>
</evidence>
<dbReference type="InterPro" id="IPR056729">
    <property type="entry name" value="GMPPB_C"/>
</dbReference>
<comment type="caution">
    <text evidence="8">The sequence shown here is derived from an EMBL/GenBank/DDBJ whole genome shotgun (WGS) entry which is preliminary data.</text>
</comment>
<dbReference type="Proteomes" id="UP000614811">
    <property type="component" value="Unassembled WGS sequence"/>
</dbReference>
<name>A0A918RY36_9GAMM</name>
<dbReference type="GO" id="GO:0016410">
    <property type="term" value="F:N-acyltransferase activity"/>
    <property type="evidence" value="ECO:0007669"/>
    <property type="project" value="InterPro"/>
</dbReference>
<keyword evidence="1" id="KW-0444">Lipid biosynthesis</keyword>
<keyword evidence="5" id="KW-0443">Lipid metabolism</keyword>
<keyword evidence="9" id="KW-1185">Reference proteome</keyword>
<keyword evidence="2" id="KW-0441">Lipid A biosynthesis</keyword>
<dbReference type="PANTHER" id="PTHR43378:SF2">
    <property type="entry name" value="UDP-3-O-ACYLGLUCOSAMINE N-ACYLTRANSFERASE 1, MITOCHONDRIAL-RELATED"/>
    <property type="match status" value="1"/>
</dbReference>
<protein>
    <submittedName>
        <fullName evidence="8">UDP-3-O-acylglucosamine N-acyltransferase 3</fullName>
    </submittedName>
</protein>
<keyword evidence="4" id="KW-0677">Repeat</keyword>
<dbReference type="GO" id="GO:0016020">
    <property type="term" value="C:membrane"/>
    <property type="evidence" value="ECO:0007669"/>
    <property type="project" value="GOC"/>
</dbReference>
<evidence type="ECO:0000259" key="7">
    <source>
        <dbReference type="Pfam" id="PF25087"/>
    </source>
</evidence>